<reference evidence="13 14" key="1">
    <citation type="journal article" date="2021" name="Nat. Commun.">
        <title>Incipient diploidization of the medicinal plant Perilla within 10,000 years.</title>
        <authorList>
            <person name="Zhang Y."/>
            <person name="Shen Q."/>
            <person name="Leng L."/>
            <person name="Zhang D."/>
            <person name="Chen S."/>
            <person name="Shi Y."/>
            <person name="Ning Z."/>
            <person name="Chen S."/>
        </authorList>
    </citation>
    <scope>NUCLEOTIDE SEQUENCE [LARGE SCALE GENOMIC DNA]</scope>
    <source>
        <strain evidence="14">cv. PC099</strain>
    </source>
</reference>
<proteinExistence type="inferred from homology"/>
<evidence type="ECO:0000256" key="2">
    <source>
        <dbReference type="ARBA" id="ARBA00007843"/>
    </source>
</evidence>
<dbReference type="PROSITE" id="PS50213">
    <property type="entry name" value="FAS1"/>
    <property type="match status" value="1"/>
</dbReference>
<evidence type="ECO:0000256" key="11">
    <source>
        <dbReference type="SAM" id="SignalP"/>
    </source>
</evidence>
<comment type="caution">
    <text evidence="13">The sequence shown here is derived from an EMBL/GenBank/DDBJ whole genome shotgun (WGS) entry which is preliminary data.</text>
</comment>
<dbReference type="PANTHER" id="PTHR32077:SF65">
    <property type="entry name" value="FASCICLIN-LIKE ARABINOGALACTAN PROTEIN 11"/>
    <property type="match status" value="1"/>
</dbReference>
<keyword evidence="8" id="KW-0325">Glycoprotein</keyword>
<dbReference type="GO" id="GO:0009834">
    <property type="term" value="P:plant-type secondary cell wall biogenesis"/>
    <property type="evidence" value="ECO:0007669"/>
    <property type="project" value="UniProtKB-ARBA"/>
</dbReference>
<evidence type="ECO:0000256" key="10">
    <source>
        <dbReference type="SAM" id="MobiDB-lite"/>
    </source>
</evidence>
<dbReference type="PANTHER" id="PTHR32077">
    <property type="entry name" value="FASCICLIN-LIKE ARABINOGALACTAN PROTEIN"/>
    <property type="match status" value="1"/>
</dbReference>
<dbReference type="Pfam" id="PF02469">
    <property type="entry name" value="Fasciclin"/>
    <property type="match status" value="1"/>
</dbReference>
<gene>
    <name evidence="13" type="ORF">C2S53_007155</name>
</gene>
<evidence type="ECO:0000256" key="7">
    <source>
        <dbReference type="ARBA" id="ARBA00023136"/>
    </source>
</evidence>
<keyword evidence="6" id="KW-0654">Proteoglycan</keyword>
<keyword evidence="7" id="KW-0472">Membrane</keyword>
<dbReference type="SUPFAM" id="SSF82153">
    <property type="entry name" value="FAS1 domain"/>
    <property type="match status" value="1"/>
</dbReference>
<keyword evidence="5 11" id="KW-0732">Signal</keyword>
<comment type="function">
    <text evidence="9">May be a cell surface adhesion protein.</text>
</comment>
<dbReference type="EMBL" id="SDAM02029575">
    <property type="protein sequence ID" value="KAH6755898.1"/>
    <property type="molecule type" value="Genomic_DNA"/>
</dbReference>
<dbReference type="InterPro" id="IPR000782">
    <property type="entry name" value="FAS1_domain"/>
</dbReference>
<evidence type="ECO:0000256" key="9">
    <source>
        <dbReference type="ARBA" id="ARBA00024686"/>
    </source>
</evidence>
<dbReference type="GO" id="GO:0005886">
    <property type="term" value="C:plasma membrane"/>
    <property type="evidence" value="ECO:0007669"/>
    <property type="project" value="UniProtKB-SubCell"/>
</dbReference>
<keyword evidence="4" id="KW-0336">GPI-anchor</keyword>
<sequence>MKQLLIAFPVVFLFLICCTLTAAQSPAAAPALSIPIVPSGPTITTAAPAPAAGPASVTAILKKDGRFSVFIKLLQSTKVDDTLDSQLIDSNNGLTVFAPTDNAFSNLKTGTLNSFTDEQKMELVQFHVLPTHISPSQFQTASNPLRTQAGGSPELLAMNVTAIGNMVNITTGETNTSVANTIYDDNQLAVYEVGKVLLPLRFYEPLPPPPPSPPPPKKSAPKASPVSVAPVDSSTDKCLFKKMFHAMACVVLVMAAFP</sequence>
<feature type="region of interest" description="Disordered" evidence="10">
    <location>
        <begin position="207"/>
        <end position="228"/>
    </location>
</feature>
<dbReference type="InterPro" id="IPR045003">
    <property type="entry name" value="FLA_A"/>
</dbReference>
<accession>A0AAD4INN6</accession>
<evidence type="ECO:0000256" key="4">
    <source>
        <dbReference type="ARBA" id="ARBA00022622"/>
    </source>
</evidence>
<evidence type="ECO:0000313" key="13">
    <source>
        <dbReference type="EMBL" id="KAH6755898.1"/>
    </source>
</evidence>
<evidence type="ECO:0000256" key="6">
    <source>
        <dbReference type="ARBA" id="ARBA00022974"/>
    </source>
</evidence>
<dbReference type="Proteomes" id="UP001190926">
    <property type="component" value="Unassembled WGS sequence"/>
</dbReference>
<keyword evidence="4" id="KW-0449">Lipoprotein</keyword>
<feature type="domain" description="FAS1" evidence="12">
    <location>
        <begin position="54"/>
        <end position="197"/>
    </location>
</feature>
<comment type="subcellular location">
    <subcellularLocation>
        <location evidence="1">Cell membrane</location>
        <topology evidence="1">Lipid-anchor</topology>
        <topology evidence="1">GPI-anchor</topology>
    </subcellularLocation>
</comment>
<evidence type="ECO:0000256" key="8">
    <source>
        <dbReference type="ARBA" id="ARBA00023180"/>
    </source>
</evidence>
<protein>
    <recommendedName>
        <fullName evidence="12">FAS1 domain-containing protein</fullName>
    </recommendedName>
</protein>
<evidence type="ECO:0000313" key="14">
    <source>
        <dbReference type="Proteomes" id="UP001190926"/>
    </source>
</evidence>
<evidence type="ECO:0000256" key="1">
    <source>
        <dbReference type="ARBA" id="ARBA00004609"/>
    </source>
</evidence>
<name>A0AAD4INN6_PERFH</name>
<keyword evidence="3" id="KW-1003">Cell membrane</keyword>
<dbReference type="AlphaFoldDB" id="A0AAD4INN6"/>
<evidence type="ECO:0000256" key="3">
    <source>
        <dbReference type="ARBA" id="ARBA00022475"/>
    </source>
</evidence>
<dbReference type="Gene3D" id="2.30.180.10">
    <property type="entry name" value="FAS1 domain"/>
    <property type="match status" value="1"/>
</dbReference>
<organism evidence="13 14">
    <name type="scientific">Perilla frutescens var. hirtella</name>
    <name type="common">Perilla citriodora</name>
    <name type="synonym">Perilla setoyensis</name>
    <dbReference type="NCBI Taxonomy" id="608512"/>
    <lineage>
        <taxon>Eukaryota</taxon>
        <taxon>Viridiplantae</taxon>
        <taxon>Streptophyta</taxon>
        <taxon>Embryophyta</taxon>
        <taxon>Tracheophyta</taxon>
        <taxon>Spermatophyta</taxon>
        <taxon>Magnoliopsida</taxon>
        <taxon>eudicotyledons</taxon>
        <taxon>Gunneridae</taxon>
        <taxon>Pentapetalae</taxon>
        <taxon>asterids</taxon>
        <taxon>lamiids</taxon>
        <taxon>Lamiales</taxon>
        <taxon>Lamiaceae</taxon>
        <taxon>Nepetoideae</taxon>
        <taxon>Elsholtzieae</taxon>
        <taxon>Perilla</taxon>
    </lineage>
</organism>
<dbReference type="SMART" id="SM00554">
    <property type="entry name" value="FAS1"/>
    <property type="match status" value="1"/>
</dbReference>
<feature type="signal peptide" evidence="11">
    <location>
        <begin position="1"/>
        <end position="23"/>
    </location>
</feature>
<evidence type="ECO:0000259" key="12">
    <source>
        <dbReference type="PROSITE" id="PS50213"/>
    </source>
</evidence>
<dbReference type="FunFam" id="2.30.180.10:FF:000006">
    <property type="entry name" value="Fasciclin-like arabinogalactan protein 11"/>
    <property type="match status" value="1"/>
</dbReference>
<feature type="chain" id="PRO_5042110247" description="FAS1 domain-containing protein" evidence="11">
    <location>
        <begin position="24"/>
        <end position="258"/>
    </location>
</feature>
<comment type="similarity">
    <text evidence="2">Belongs to the fasciclin-like AGP family.</text>
</comment>
<evidence type="ECO:0000256" key="5">
    <source>
        <dbReference type="ARBA" id="ARBA00022729"/>
    </source>
</evidence>
<dbReference type="InterPro" id="IPR036378">
    <property type="entry name" value="FAS1_dom_sf"/>
</dbReference>
<keyword evidence="14" id="KW-1185">Reference proteome</keyword>
<feature type="compositionally biased region" description="Pro residues" evidence="10">
    <location>
        <begin position="207"/>
        <end position="218"/>
    </location>
</feature>
<dbReference type="GO" id="GO:0098552">
    <property type="term" value="C:side of membrane"/>
    <property type="evidence" value="ECO:0007669"/>
    <property type="project" value="UniProtKB-KW"/>
</dbReference>